<dbReference type="Pfam" id="PF09507">
    <property type="entry name" value="CDC27"/>
    <property type="match status" value="1"/>
</dbReference>
<feature type="compositionally biased region" description="Polar residues" evidence="5">
    <location>
        <begin position="190"/>
        <end position="200"/>
    </location>
</feature>
<dbReference type="InterPro" id="IPR041913">
    <property type="entry name" value="POLD3_sf"/>
</dbReference>
<evidence type="ECO:0000256" key="5">
    <source>
        <dbReference type="SAM" id="MobiDB-lite"/>
    </source>
</evidence>
<keyword evidence="3" id="KW-0235">DNA replication</keyword>
<evidence type="ECO:0000313" key="6">
    <source>
        <dbReference type="EMBL" id="KAF5661832.1"/>
    </source>
</evidence>
<evidence type="ECO:0000256" key="3">
    <source>
        <dbReference type="ARBA" id="ARBA00022705"/>
    </source>
</evidence>
<dbReference type="OrthoDB" id="514823at2759"/>
<dbReference type="GO" id="GO:1904161">
    <property type="term" value="P:DNA synthesis involved in UV-damage excision repair"/>
    <property type="evidence" value="ECO:0007669"/>
    <property type="project" value="TreeGrafter"/>
</dbReference>
<dbReference type="Gene3D" id="3.90.1030.20">
    <property type="entry name" value="DNA polymerase delta, p66 (Cdc27) subunit, wHTH domain"/>
    <property type="match status" value="1"/>
</dbReference>
<feature type="compositionally biased region" description="Acidic residues" evidence="5">
    <location>
        <begin position="274"/>
        <end position="289"/>
    </location>
</feature>
<dbReference type="AlphaFoldDB" id="A0A8H5WGJ7"/>
<dbReference type="Proteomes" id="UP000567885">
    <property type="component" value="Unassembled WGS sequence"/>
</dbReference>
<gene>
    <name evidence="6" type="ORF">FHETE_8238</name>
</gene>
<feature type="compositionally biased region" description="Acidic residues" evidence="5">
    <location>
        <begin position="337"/>
        <end position="360"/>
    </location>
</feature>
<dbReference type="GO" id="GO:0003887">
    <property type="term" value="F:DNA-directed DNA polymerase activity"/>
    <property type="evidence" value="ECO:0007669"/>
    <property type="project" value="TreeGrafter"/>
</dbReference>
<dbReference type="GO" id="GO:0043625">
    <property type="term" value="C:delta DNA polymerase complex"/>
    <property type="evidence" value="ECO:0007669"/>
    <property type="project" value="InterPro"/>
</dbReference>
<evidence type="ECO:0000256" key="1">
    <source>
        <dbReference type="ARBA" id="ARBA00004123"/>
    </source>
</evidence>
<evidence type="ECO:0000256" key="2">
    <source>
        <dbReference type="ARBA" id="ARBA00017589"/>
    </source>
</evidence>
<dbReference type="PANTHER" id="PTHR17598:SF13">
    <property type="entry name" value="DNA POLYMERASE DELTA SUBUNIT 3"/>
    <property type="match status" value="1"/>
</dbReference>
<dbReference type="InterPro" id="IPR019038">
    <property type="entry name" value="POLD3"/>
</dbReference>
<dbReference type="GO" id="GO:0006271">
    <property type="term" value="P:DNA strand elongation involved in DNA replication"/>
    <property type="evidence" value="ECO:0007669"/>
    <property type="project" value="TreeGrafter"/>
</dbReference>
<feature type="compositionally biased region" description="Basic and acidic residues" evidence="5">
    <location>
        <begin position="311"/>
        <end position="321"/>
    </location>
</feature>
<proteinExistence type="predicted"/>
<evidence type="ECO:0000313" key="7">
    <source>
        <dbReference type="Proteomes" id="UP000567885"/>
    </source>
</evidence>
<feature type="compositionally biased region" description="Basic and acidic residues" evidence="5">
    <location>
        <begin position="361"/>
        <end position="370"/>
    </location>
</feature>
<comment type="caution">
    <text evidence="6">The sequence shown here is derived from an EMBL/GenBank/DDBJ whole genome shotgun (WGS) entry which is preliminary data.</text>
</comment>
<accession>A0A8H5WGJ7</accession>
<organism evidence="6 7">
    <name type="scientific">Fusarium heterosporum</name>
    <dbReference type="NCBI Taxonomy" id="42747"/>
    <lineage>
        <taxon>Eukaryota</taxon>
        <taxon>Fungi</taxon>
        <taxon>Dikarya</taxon>
        <taxon>Ascomycota</taxon>
        <taxon>Pezizomycotina</taxon>
        <taxon>Sordariomycetes</taxon>
        <taxon>Hypocreomycetidae</taxon>
        <taxon>Hypocreales</taxon>
        <taxon>Nectriaceae</taxon>
        <taxon>Fusarium</taxon>
        <taxon>Fusarium heterosporum species complex</taxon>
    </lineage>
</organism>
<feature type="region of interest" description="Disordered" evidence="5">
    <location>
        <begin position="159"/>
        <end position="455"/>
    </location>
</feature>
<dbReference type="EMBL" id="JAAGWQ010000172">
    <property type="protein sequence ID" value="KAF5661832.1"/>
    <property type="molecule type" value="Genomic_DNA"/>
</dbReference>
<comment type="subcellular location">
    <subcellularLocation>
        <location evidence="1">Nucleus</location>
    </subcellularLocation>
</comment>
<keyword evidence="4" id="KW-0539">Nucleus</keyword>
<feature type="compositionally biased region" description="Polar residues" evidence="5">
    <location>
        <begin position="214"/>
        <end position="228"/>
    </location>
</feature>
<protein>
    <recommendedName>
        <fullName evidence="2">DNA polymerase delta subunit 3</fullName>
    </recommendedName>
</protein>
<keyword evidence="7" id="KW-1185">Reference proteome</keyword>
<feature type="compositionally biased region" description="Low complexity" evidence="5">
    <location>
        <begin position="417"/>
        <end position="435"/>
    </location>
</feature>
<dbReference type="GO" id="GO:0006297">
    <property type="term" value="P:nucleotide-excision repair, DNA gap filling"/>
    <property type="evidence" value="ECO:0007669"/>
    <property type="project" value="TreeGrafter"/>
</dbReference>
<name>A0A8H5WGJ7_FUSHE</name>
<dbReference type="PANTHER" id="PTHR17598">
    <property type="entry name" value="DNA POLYMERASE DELTA SUBUNIT 3"/>
    <property type="match status" value="1"/>
</dbReference>
<feature type="compositionally biased region" description="Basic residues" evidence="5">
    <location>
        <begin position="381"/>
        <end position="392"/>
    </location>
</feature>
<sequence>MDEHKKFLADRLLSKERPITYRLLSRALDVHVNTAKEMLYDFHNYQNAQKANSIHATYLVYGTKTPDSQQSDGDVEMSSSMPEVSLSDEVPISTLTLAREEELKDILAAYQKVTSIHVYSLAPNPQKDLSLLSDVTTQLSEYSVGGDITAASKKYGIISNSNAQRRERKGRPQASASAPSKPTKKEPPASKSTSTATINIKQEAFAAKLETKQTKSAKQESSAPSSKEGTPVPNGGKKPTPSLKRGASGGIMQSFAKAAARPAKPKPAPKKEEDTDMALSDDGEADDSDIIATSSKPKPATDLVDIKRKRQEREDALRKMMEDDDDEDEKKESDKESEQDDEEMEEAPEPEPEPEAEAEAEAQKEEKEPAEMVTSTGDGRRRGKRRVMKKKRILDDQGYMVTIQEQGWESFSEDEAPAPAKKAAPTPTPSSSAGSKTKKSAPKGQGNIMSFFSKK</sequence>
<evidence type="ECO:0000256" key="4">
    <source>
        <dbReference type="ARBA" id="ARBA00023242"/>
    </source>
</evidence>
<reference evidence="6 7" key="1">
    <citation type="submission" date="2020-05" db="EMBL/GenBank/DDBJ databases">
        <title>Identification and distribution of gene clusters putatively required for synthesis of sphingolipid metabolism inhibitors in phylogenetically diverse species of the filamentous fungus Fusarium.</title>
        <authorList>
            <person name="Kim H.-S."/>
            <person name="Busman M."/>
            <person name="Brown D.W."/>
            <person name="Divon H."/>
            <person name="Uhlig S."/>
            <person name="Proctor R.H."/>
        </authorList>
    </citation>
    <scope>NUCLEOTIDE SEQUENCE [LARGE SCALE GENOMIC DNA]</scope>
    <source>
        <strain evidence="6 7">NRRL 20693</strain>
    </source>
</reference>